<dbReference type="EMBL" id="BARS01004526">
    <property type="protein sequence ID" value="GAF79583.1"/>
    <property type="molecule type" value="Genomic_DNA"/>
</dbReference>
<reference evidence="1" key="1">
    <citation type="journal article" date="2014" name="Front. Microbiol.">
        <title>High frequency of phylogenetically diverse reductive dehalogenase-homologous genes in deep subseafloor sedimentary metagenomes.</title>
        <authorList>
            <person name="Kawai M."/>
            <person name="Futagami T."/>
            <person name="Toyoda A."/>
            <person name="Takaki Y."/>
            <person name="Nishi S."/>
            <person name="Hori S."/>
            <person name="Arai W."/>
            <person name="Tsubouchi T."/>
            <person name="Morono Y."/>
            <person name="Uchiyama I."/>
            <person name="Ito T."/>
            <person name="Fujiyama A."/>
            <person name="Inagaki F."/>
            <person name="Takami H."/>
        </authorList>
    </citation>
    <scope>NUCLEOTIDE SEQUENCE</scope>
    <source>
        <strain evidence="1">Expedition CK06-06</strain>
    </source>
</reference>
<sequence>MYKDPLHIPSADYTLWHKGQEALKLNKRLLDQQNCWTNVDKLLELHSERLHLEDMMTEAIADTLSATIS</sequence>
<organism evidence="1">
    <name type="scientific">marine sediment metagenome</name>
    <dbReference type="NCBI Taxonomy" id="412755"/>
    <lineage>
        <taxon>unclassified sequences</taxon>
        <taxon>metagenomes</taxon>
        <taxon>ecological metagenomes</taxon>
    </lineage>
</organism>
<comment type="caution">
    <text evidence="1">The sequence shown here is derived from an EMBL/GenBank/DDBJ whole genome shotgun (WGS) entry which is preliminary data.</text>
</comment>
<feature type="non-terminal residue" evidence="1">
    <location>
        <position position="69"/>
    </location>
</feature>
<evidence type="ECO:0000313" key="1">
    <source>
        <dbReference type="EMBL" id="GAF79583.1"/>
    </source>
</evidence>
<name>X0SEW2_9ZZZZ</name>
<gene>
    <name evidence="1" type="ORF">S01H1_08846</name>
</gene>
<protein>
    <submittedName>
        <fullName evidence="1">Uncharacterized protein</fullName>
    </submittedName>
</protein>
<proteinExistence type="predicted"/>
<accession>X0SEW2</accession>
<dbReference type="AlphaFoldDB" id="X0SEW2"/>